<dbReference type="Proteomes" id="UP001054252">
    <property type="component" value="Unassembled WGS sequence"/>
</dbReference>
<accession>A0AAV5HRG8</accession>
<evidence type="ECO:0000313" key="2">
    <source>
        <dbReference type="Proteomes" id="UP001054252"/>
    </source>
</evidence>
<name>A0AAV5HRG8_9ROSI</name>
<evidence type="ECO:0000313" key="1">
    <source>
        <dbReference type="EMBL" id="GKU88504.1"/>
    </source>
</evidence>
<organism evidence="1 2">
    <name type="scientific">Rubroshorea leprosula</name>
    <dbReference type="NCBI Taxonomy" id="152421"/>
    <lineage>
        <taxon>Eukaryota</taxon>
        <taxon>Viridiplantae</taxon>
        <taxon>Streptophyta</taxon>
        <taxon>Embryophyta</taxon>
        <taxon>Tracheophyta</taxon>
        <taxon>Spermatophyta</taxon>
        <taxon>Magnoliopsida</taxon>
        <taxon>eudicotyledons</taxon>
        <taxon>Gunneridae</taxon>
        <taxon>Pentapetalae</taxon>
        <taxon>rosids</taxon>
        <taxon>malvids</taxon>
        <taxon>Malvales</taxon>
        <taxon>Dipterocarpaceae</taxon>
        <taxon>Rubroshorea</taxon>
    </lineage>
</organism>
<dbReference type="AlphaFoldDB" id="A0AAV5HRG8"/>
<proteinExistence type="predicted"/>
<gene>
    <name evidence="1" type="ORF">SLEP1_g2758</name>
</gene>
<protein>
    <submittedName>
        <fullName evidence="1">Uncharacterized protein</fullName>
    </submittedName>
</protein>
<sequence>MEAYFLGKYSLSSPLRVAPSDGPKQIASHGHGYFQQIRFYAVTAKIKTYNSQALKEQRRALGCCRCAMGLLSVTKIFSPTWVHSPSRSSNITLGSVALSFEKQDFWIQQIEFKIKLWLDTLTNGLVEPEAEGLPLRAFSVNCQTDWWVWYGRHSVG</sequence>
<dbReference type="EMBL" id="BPVZ01000002">
    <property type="protein sequence ID" value="GKU88504.1"/>
    <property type="molecule type" value="Genomic_DNA"/>
</dbReference>
<keyword evidence="2" id="KW-1185">Reference proteome</keyword>
<reference evidence="1 2" key="1">
    <citation type="journal article" date="2021" name="Commun. Biol.">
        <title>The genome of Shorea leprosula (Dipterocarpaceae) highlights the ecological relevance of drought in aseasonal tropical rainforests.</title>
        <authorList>
            <person name="Ng K.K.S."/>
            <person name="Kobayashi M.J."/>
            <person name="Fawcett J.A."/>
            <person name="Hatakeyama M."/>
            <person name="Paape T."/>
            <person name="Ng C.H."/>
            <person name="Ang C.C."/>
            <person name="Tnah L.H."/>
            <person name="Lee C.T."/>
            <person name="Nishiyama T."/>
            <person name="Sese J."/>
            <person name="O'Brien M.J."/>
            <person name="Copetti D."/>
            <person name="Mohd Noor M.I."/>
            <person name="Ong R.C."/>
            <person name="Putra M."/>
            <person name="Sireger I.Z."/>
            <person name="Indrioko S."/>
            <person name="Kosugi Y."/>
            <person name="Izuno A."/>
            <person name="Isagi Y."/>
            <person name="Lee S.L."/>
            <person name="Shimizu K.K."/>
        </authorList>
    </citation>
    <scope>NUCLEOTIDE SEQUENCE [LARGE SCALE GENOMIC DNA]</scope>
    <source>
        <strain evidence="1">214</strain>
    </source>
</reference>
<comment type="caution">
    <text evidence="1">The sequence shown here is derived from an EMBL/GenBank/DDBJ whole genome shotgun (WGS) entry which is preliminary data.</text>
</comment>